<sequence length="457" mass="47577">MGIPPAEGWGTATVHAPAGTIIGRRSGQVRRFLGIPFAEPPTGPQRFAAPARRGRFTEPYDASRHGPTSQRVPLFATTTVPEPSVPGDDVLNLGIVAPAADDDRAPFPVLVWIHGGGFLAGSPASPWYDGRAFARDGVVCVTVGYRLGVDGFAVLDDVPTNLGLRDLLLALDWVRENIAAFGGDPEQVTVAGQSAGGAAVLALLSSPAGDGRFQRAVSLSGGFFQAGAVRDFLGRLGDRLGVPATRAGFVGRTVEDVQRAVLDLRDERGDDTLVLGPFVGDDILPVPVAQGLAVHGHDVPLLLGATGDEFDSGATEGSARAAGTRLTDTLFRAACPRTAEARRAARPGTWLYSFEWPSPVLGGAAHCADIPYFFDVLDAPGVTEALGADPPQQLATSMHADLVAFIRGEEPAWARATGSLGDPAREYGRIGAPLVADTTGVFDPVVRPVSRAAAGTC</sequence>
<dbReference type="PROSITE" id="PS00122">
    <property type="entry name" value="CARBOXYLESTERASE_B_1"/>
    <property type="match status" value="1"/>
</dbReference>
<proteinExistence type="inferred from homology"/>
<gene>
    <name evidence="5" type="ORF">G5C60_24295</name>
</gene>
<keyword evidence="2 3" id="KW-0378">Hydrolase</keyword>
<dbReference type="Gene3D" id="3.40.50.1820">
    <property type="entry name" value="alpha/beta hydrolase"/>
    <property type="match status" value="2"/>
</dbReference>
<keyword evidence="6" id="KW-1185">Reference proteome</keyword>
<evidence type="ECO:0000256" key="2">
    <source>
        <dbReference type="ARBA" id="ARBA00022801"/>
    </source>
</evidence>
<reference evidence="5 6" key="1">
    <citation type="submission" date="2020-02" db="EMBL/GenBank/DDBJ databases">
        <title>Whole-genome analyses of novel actinobacteria.</title>
        <authorList>
            <person name="Sahin N."/>
            <person name="Gencbay T."/>
        </authorList>
    </citation>
    <scope>NUCLEOTIDE SEQUENCE [LARGE SCALE GENOMIC DNA]</scope>
    <source>
        <strain evidence="5 6">HC44</strain>
    </source>
</reference>
<dbReference type="SUPFAM" id="SSF53474">
    <property type="entry name" value="alpha/beta-Hydrolases"/>
    <property type="match status" value="1"/>
</dbReference>
<comment type="similarity">
    <text evidence="1 3">Belongs to the type-B carboxylesterase/lipase family.</text>
</comment>
<dbReference type="InterPro" id="IPR029058">
    <property type="entry name" value="AB_hydrolase_fold"/>
</dbReference>
<dbReference type="InterPro" id="IPR019826">
    <property type="entry name" value="Carboxylesterase_B_AS"/>
</dbReference>
<evidence type="ECO:0000256" key="3">
    <source>
        <dbReference type="RuleBase" id="RU361235"/>
    </source>
</evidence>
<dbReference type="GO" id="GO:0016787">
    <property type="term" value="F:hydrolase activity"/>
    <property type="evidence" value="ECO:0007669"/>
    <property type="project" value="UniProtKB-KW"/>
</dbReference>
<dbReference type="AlphaFoldDB" id="A0A6G4V9I3"/>
<evidence type="ECO:0000313" key="5">
    <source>
        <dbReference type="EMBL" id="NGO10631.1"/>
    </source>
</evidence>
<dbReference type="PANTHER" id="PTHR43142:SF1">
    <property type="entry name" value="CARBOXYLIC ESTER HYDROLASE"/>
    <property type="match status" value="1"/>
</dbReference>
<dbReference type="EC" id="3.1.1.-" evidence="3"/>
<evidence type="ECO:0000256" key="1">
    <source>
        <dbReference type="ARBA" id="ARBA00005964"/>
    </source>
</evidence>
<dbReference type="InterPro" id="IPR002018">
    <property type="entry name" value="CarbesteraseB"/>
</dbReference>
<dbReference type="PANTHER" id="PTHR43142">
    <property type="entry name" value="CARBOXYLIC ESTER HYDROLASE"/>
    <property type="match status" value="1"/>
</dbReference>
<dbReference type="Pfam" id="PF00135">
    <property type="entry name" value="COesterase"/>
    <property type="match status" value="1"/>
</dbReference>
<feature type="domain" description="Carboxylesterase type B" evidence="4">
    <location>
        <begin position="12"/>
        <end position="314"/>
    </location>
</feature>
<dbReference type="Proteomes" id="UP000472335">
    <property type="component" value="Unassembled WGS sequence"/>
</dbReference>
<comment type="caution">
    <text evidence="5">The sequence shown here is derived from an EMBL/GenBank/DDBJ whole genome shotgun (WGS) entry which is preliminary data.</text>
</comment>
<name>A0A6G4V9I3_9ACTN</name>
<protein>
    <recommendedName>
        <fullName evidence="3">Carboxylic ester hydrolase</fullName>
        <ecNumber evidence="3">3.1.1.-</ecNumber>
    </recommendedName>
</protein>
<dbReference type="EMBL" id="JAAKZY010000079">
    <property type="protein sequence ID" value="NGO10631.1"/>
    <property type="molecule type" value="Genomic_DNA"/>
</dbReference>
<evidence type="ECO:0000259" key="4">
    <source>
        <dbReference type="Pfam" id="PF00135"/>
    </source>
</evidence>
<evidence type="ECO:0000313" key="6">
    <source>
        <dbReference type="Proteomes" id="UP000472335"/>
    </source>
</evidence>
<accession>A0A6G4V9I3</accession>
<organism evidence="5 6">
    <name type="scientific">Streptomyces scabichelini</name>
    <dbReference type="NCBI Taxonomy" id="2711217"/>
    <lineage>
        <taxon>Bacteria</taxon>
        <taxon>Bacillati</taxon>
        <taxon>Actinomycetota</taxon>
        <taxon>Actinomycetes</taxon>
        <taxon>Kitasatosporales</taxon>
        <taxon>Streptomycetaceae</taxon>
        <taxon>Streptomyces</taxon>
    </lineage>
</organism>